<evidence type="ECO:0000313" key="5">
    <source>
        <dbReference type="Proteomes" id="UP000298774"/>
    </source>
</evidence>
<dbReference type="EMBL" id="JAWXYC010000004">
    <property type="protein sequence ID" value="MDX5953202.1"/>
    <property type="molecule type" value="Genomic_DNA"/>
</dbReference>
<feature type="signal peptide" evidence="2">
    <location>
        <begin position="1"/>
        <end position="28"/>
    </location>
</feature>
<evidence type="ECO:0000313" key="4">
    <source>
        <dbReference type="EMBL" id="QCO09629.1"/>
    </source>
</evidence>
<dbReference type="KEGG" id="abf:AMK58_03525"/>
<proteinExistence type="predicted"/>
<accession>A0A0P0F4K4</accession>
<dbReference type="Proteomes" id="UP001277471">
    <property type="component" value="Unassembled WGS sequence"/>
</dbReference>
<evidence type="ECO:0000256" key="2">
    <source>
        <dbReference type="SAM" id="SignalP"/>
    </source>
</evidence>
<evidence type="ECO:0000313" key="3">
    <source>
        <dbReference type="EMBL" id="MDX5953202.1"/>
    </source>
</evidence>
<sequence length="148" mass="16116">MRTLLLPLFRPLLLLGAGLTLLSGAARAGEIVILDQHGPGPNHADRSRDLAIIGDSATGSSIVIIERTTRDEQLGRRDPGLEARRATRKAEAKRRSKDKDWSDWAEFDGHSLDGFGWLDGPVPLGFGRGDPGQEAARAAADARRMRNR</sequence>
<reference evidence="4 5" key="1">
    <citation type="submission" date="2018-09" db="EMBL/GenBank/DDBJ databases">
        <title>Whole genome based analysis of evolution and adaptive divergence in Indian and Brazilian strains of Azospirillum brasilense.</title>
        <authorList>
            <person name="Singh C."/>
            <person name="Tripathi A.K."/>
        </authorList>
    </citation>
    <scope>NUCLEOTIDE SEQUENCE [LARGE SCALE GENOMIC DNA]</scope>
    <source>
        <strain evidence="4 5">MTCC4038</strain>
    </source>
</reference>
<feature type="region of interest" description="Disordered" evidence="1">
    <location>
        <begin position="123"/>
        <end position="148"/>
    </location>
</feature>
<feature type="compositionally biased region" description="Basic and acidic residues" evidence="1">
    <location>
        <begin position="71"/>
        <end position="90"/>
    </location>
</feature>
<organism evidence="4 5">
    <name type="scientific">Azospirillum brasilense</name>
    <dbReference type="NCBI Taxonomy" id="192"/>
    <lineage>
        <taxon>Bacteria</taxon>
        <taxon>Pseudomonadati</taxon>
        <taxon>Pseudomonadota</taxon>
        <taxon>Alphaproteobacteria</taxon>
        <taxon>Rhodospirillales</taxon>
        <taxon>Azospirillaceae</taxon>
        <taxon>Azospirillum</taxon>
    </lineage>
</organism>
<feature type="chain" id="PRO_5030012803" evidence="2">
    <location>
        <begin position="29"/>
        <end position="148"/>
    </location>
</feature>
<dbReference type="Proteomes" id="UP000298774">
    <property type="component" value="Chromosome"/>
</dbReference>
<name>A0A0P0F4K4_AZOBR</name>
<dbReference type="AlphaFoldDB" id="A0A0P0F4K4"/>
<evidence type="ECO:0000313" key="6">
    <source>
        <dbReference type="Proteomes" id="UP001277471"/>
    </source>
</evidence>
<keyword evidence="2" id="KW-0732">Signal</keyword>
<evidence type="ECO:0000256" key="1">
    <source>
        <dbReference type="SAM" id="MobiDB-lite"/>
    </source>
</evidence>
<dbReference type="RefSeq" id="WP_035679537.1">
    <property type="nucleotide sequence ID" value="NZ_CP012914.1"/>
</dbReference>
<protein>
    <submittedName>
        <fullName evidence="4">Uncharacterized protein</fullName>
    </submittedName>
</protein>
<gene>
    <name evidence="4" type="ORF">D3868_11615</name>
    <name evidence="3" type="ORF">SIM66_18660</name>
</gene>
<reference evidence="3 6" key="2">
    <citation type="submission" date="2023-11" db="EMBL/GenBank/DDBJ databases">
        <title>MicrobeMod: A computational toolkit for identifying prokaryotic methylation and restriction-modification with nanopore sequencing.</title>
        <authorList>
            <person name="Crits-Christoph A."/>
            <person name="Kang S.C."/>
            <person name="Lee H."/>
            <person name="Ostrov N."/>
        </authorList>
    </citation>
    <scope>NUCLEOTIDE SEQUENCE [LARGE SCALE GENOMIC DNA]</scope>
    <source>
        <strain evidence="3 6">ATCC 29145</strain>
    </source>
</reference>
<dbReference type="GeneID" id="56450402"/>
<keyword evidence="6" id="KW-1185">Reference proteome</keyword>
<feature type="region of interest" description="Disordered" evidence="1">
    <location>
        <begin position="71"/>
        <end position="100"/>
    </location>
</feature>
<dbReference type="EMBL" id="CP032339">
    <property type="protein sequence ID" value="QCO09629.1"/>
    <property type="molecule type" value="Genomic_DNA"/>
</dbReference>